<evidence type="ECO:0000313" key="1">
    <source>
        <dbReference type="EMBL" id="OUN42957.1"/>
    </source>
</evidence>
<organism evidence="1 2">
    <name type="scientific">Anaerotignum lactatifermentans</name>
    <dbReference type="NCBI Taxonomy" id="160404"/>
    <lineage>
        <taxon>Bacteria</taxon>
        <taxon>Bacillati</taxon>
        <taxon>Bacillota</taxon>
        <taxon>Clostridia</taxon>
        <taxon>Lachnospirales</taxon>
        <taxon>Anaerotignaceae</taxon>
        <taxon>Anaerotignum</taxon>
    </lineage>
</organism>
<protein>
    <submittedName>
        <fullName evidence="1">Uncharacterized protein</fullName>
    </submittedName>
</protein>
<name>A0A1Y3U765_9FIRM</name>
<dbReference type="Proteomes" id="UP000195455">
    <property type="component" value="Unassembled WGS sequence"/>
</dbReference>
<proteinExistence type="predicted"/>
<reference evidence="2" key="1">
    <citation type="submission" date="2017-04" db="EMBL/GenBank/DDBJ databases">
        <title>Function of individual gut microbiota members based on whole genome sequencing of pure cultures obtained from chicken caecum.</title>
        <authorList>
            <person name="Medvecky M."/>
            <person name="Cejkova D."/>
            <person name="Polansky O."/>
            <person name="Karasova D."/>
            <person name="Kubasova T."/>
            <person name="Cizek A."/>
            <person name="Rychlik I."/>
        </authorList>
    </citation>
    <scope>NUCLEOTIDE SEQUENCE [LARGE SCALE GENOMIC DNA]</scope>
    <source>
        <strain evidence="2">An75</strain>
    </source>
</reference>
<gene>
    <name evidence="1" type="ORF">B5G26_08375</name>
</gene>
<evidence type="ECO:0000313" key="2">
    <source>
        <dbReference type="Proteomes" id="UP000195455"/>
    </source>
</evidence>
<comment type="caution">
    <text evidence="1">The sequence shown here is derived from an EMBL/GenBank/DDBJ whole genome shotgun (WGS) entry which is preliminary data.</text>
</comment>
<accession>A0A1Y3U765</accession>
<dbReference type="EMBL" id="NFHM01000010">
    <property type="protein sequence ID" value="OUN42957.1"/>
    <property type="molecule type" value="Genomic_DNA"/>
</dbReference>
<dbReference type="AlphaFoldDB" id="A0A1Y3U765"/>
<sequence length="68" mass="7943">MQKNDKKPLTKEKNGITIGTTFQKSKDVEEKSSWQNTFQRVSDWWEGNRDMLMKMVLESYGRASGVRS</sequence>